<keyword evidence="7 10" id="KW-0472">Membrane</keyword>
<evidence type="ECO:0000256" key="7">
    <source>
        <dbReference type="ARBA" id="ARBA00023136"/>
    </source>
</evidence>
<feature type="transmembrane region" description="Helical" evidence="10">
    <location>
        <begin position="486"/>
        <end position="510"/>
    </location>
</feature>
<keyword evidence="13" id="KW-1185">Reference proteome</keyword>
<evidence type="ECO:0000256" key="5">
    <source>
        <dbReference type="ARBA" id="ARBA00022984"/>
    </source>
</evidence>
<evidence type="ECO:0000256" key="4">
    <source>
        <dbReference type="ARBA" id="ARBA00022960"/>
    </source>
</evidence>
<dbReference type="Proteomes" id="UP001595711">
    <property type="component" value="Unassembled WGS sequence"/>
</dbReference>
<accession>A0ABV7VGD8</accession>
<feature type="transmembrane region" description="Helical" evidence="10">
    <location>
        <begin position="417"/>
        <end position="435"/>
    </location>
</feature>
<evidence type="ECO:0000256" key="2">
    <source>
        <dbReference type="ARBA" id="ARBA00022475"/>
    </source>
</evidence>
<feature type="transmembrane region" description="Helical" evidence="10">
    <location>
        <begin position="193"/>
        <end position="215"/>
    </location>
</feature>
<evidence type="ECO:0000256" key="10">
    <source>
        <dbReference type="HAMAP-Rule" id="MF_02078"/>
    </source>
</evidence>
<dbReference type="NCBIfam" id="TIGR01695">
    <property type="entry name" value="murJ_mviN"/>
    <property type="match status" value="1"/>
</dbReference>
<evidence type="ECO:0000256" key="3">
    <source>
        <dbReference type="ARBA" id="ARBA00022692"/>
    </source>
</evidence>
<keyword evidence="6 10" id="KW-1133">Transmembrane helix</keyword>
<evidence type="ECO:0000256" key="1">
    <source>
        <dbReference type="ARBA" id="ARBA00004651"/>
    </source>
</evidence>
<dbReference type="PANTHER" id="PTHR47019">
    <property type="entry name" value="LIPID II FLIPPASE MURJ"/>
    <property type="match status" value="1"/>
</dbReference>
<sequence>MSLFRSIATVGGLTMVSRLAGFVRDLLIARYLGAGPVADAFFVALRLPNFFRSLFAEGAFTAGFLPLFSGTEATEGRAAAKSFAESALAILLPSLLVFVIAAQIAMPLVIHLLAPGFAGDAQRFGLAVLLTIITFPYLLFISLAALYGAMLNSVGRFAAMAGTPVLLNLTMIAALLGFHLLHGGDISGLPETGHLLAWALFAGGIVQFLWLAFEARRAGLSLSLRRPALSAKVKRLFALVLPAAIGAGVTQINLIVGLMLASLLPAGAVSYLFYADRINQLTVGVVGVAIATALLPAISAQLARGETRAAQANQNRAIEFGLLLSLPAAAALIAVPGPIIGILFQRGAFDAATAQATAAALLAYSVGLPGYVLSRTLTPGFHARQDTRTPVKIAVVAIGVNLACSLALMPWLAHVGLALATALAATVNTLLLGLVLRRRGHWQADARLVSRAWRILAASLVMAAGLVALDRLLLPGWYAGPAGLRFAALAVLVGGGVLLFAAAALAFGATRPAEWRSMTRRRPAA</sequence>
<keyword evidence="5 10" id="KW-0573">Peptidoglycan synthesis</keyword>
<feature type="transmembrane region" description="Helical" evidence="10">
    <location>
        <begin position="455"/>
        <end position="474"/>
    </location>
</feature>
<keyword evidence="4 10" id="KW-0133">Cell shape</keyword>
<evidence type="ECO:0000313" key="12">
    <source>
        <dbReference type="EMBL" id="MFC3675253.1"/>
    </source>
</evidence>
<dbReference type="PIRSF" id="PIRSF002869">
    <property type="entry name" value="MviN"/>
    <property type="match status" value="1"/>
</dbReference>
<name>A0ABV7VGD8_9PROT</name>
<comment type="pathway">
    <text evidence="10">Cell wall biogenesis; peptidoglycan biosynthesis.</text>
</comment>
<keyword evidence="10 11" id="KW-0813">Transport</keyword>
<keyword evidence="10" id="KW-0997">Cell inner membrane</keyword>
<dbReference type="CDD" id="cd13123">
    <property type="entry name" value="MATE_MurJ_like"/>
    <property type="match status" value="1"/>
</dbReference>
<feature type="transmembrane region" description="Helical" evidence="10">
    <location>
        <begin position="320"/>
        <end position="344"/>
    </location>
</feature>
<evidence type="ECO:0000313" key="13">
    <source>
        <dbReference type="Proteomes" id="UP001595711"/>
    </source>
</evidence>
<dbReference type="InterPro" id="IPR004268">
    <property type="entry name" value="MurJ"/>
</dbReference>
<dbReference type="PANTHER" id="PTHR47019:SF1">
    <property type="entry name" value="LIPID II FLIPPASE MURJ"/>
    <property type="match status" value="1"/>
</dbReference>
<dbReference type="Pfam" id="PF03023">
    <property type="entry name" value="MurJ"/>
    <property type="match status" value="1"/>
</dbReference>
<dbReference type="EMBL" id="JBHRYJ010000001">
    <property type="protein sequence ID" value="MFC3675253.1"/>
    <property type="molecule type" value="Genomic_DNA"/>
</dbReference>
<dbReference type="HAMAP" id="MF_02078">
    <property type="entry name" value="MurJ_MviN"/>
    <property type="match status" value="1"/>
</dbReference>
<keyword evidence="2 10" id="KW-1003">Cell membrane</keyword>
<feature type="transmembrane region" description="Helical" evidence="10">
    <location>
        <begin position="356"/>
        <end position="373"/>
    </location>
</feature>
<feature type="transmembrane region" description="Helical" evidence="10">
    <location>
        <begin position="87"/>
        <end position="114"/>
    </location>
</feature>
<dbReference type="InterPro" id="IPR051050">
    <property type="entry name" value="Lipid_II_flippase_MurJ/MviN"/>
</dbReference>
<evidence type="ECO:0000256" key="6">
    <source>
        <dbReference type="ARBA" id="ARBA00022989"/>
    </source>
</evidence>
<comment type="similarity">
    <text evidence="9 10 11">Belongs to the MurJ/MviN family.</text>
</comment>
<feature type="transmembrane region" description="Helical" evidence="10">
    <location>
        <begin position="281"/>
        <end position="299"/>
    </location>
</feature>
<keyword evidence="10 11" id="KW-0961">Cell wall biogenesis/degradation</keyword>
<organism evidence="12 13">
    <name type="scientific">Ferrovibrio xuzhouensis</name>
    <dbReference type="NCBI Taxonomy" id="1576914"/>
    <lineage>
        <taxon>Bacteria</taxon>
        <taxon>Pseudomonadati</taxon>
        <taxon>Pseudomonadota</taxon>
        <taxon>Alphaproteobacteria</taxon>
        <taxon>Rhodospirillales</taxon>
        <taxon>Rhodospirillaceae</taxon>
        <taxon>Ferrovibrio</taxon>
    </lineage>
</organism>
<feature type="transmembrane region" description="Helical" evidence="10">
    <location>
        <begin position="157"/>
        <end position="181"/>
    </location>
</feature>
<proteinExistence type="inferred from homology"/>
<feature type="transmembrane region" description="Helical" evidence="10">
    <location>
        <begin position="236"/>
        <end position="261"/>
    </location>
</feature>
<reference evidence="13" key="1">
    <citation type="journal article" date="2019" name="Int. J. Syst. Evol. Microbiol.">
        <title>The Global Catalogue of Microorganisms (GCM) 10K type strain sequencing project: providing services to taxonomists for standard genome sequencing and annotation.</title>
        <authorList>
            <consortium name="The Broad Institute Genomics Platform"/>
            <consortium name="The Broad Institute Genome Sequencing Center for Infectious Disease"/>
            <person name="Wu L."/>
            <person name="Ma J."/>
        </authorList>
    </citation>
    <scope>NUCLEOTIDE SEQUENCE [LARGE SCALE GENOMIC DNA]</scope>
    <source>
        <strain evidence="13">KCTC 42182</strain>
    </source>
</reference>
<feature type="transmembrane region" description="Helical" evidence="10">
    <location>
        <begin position="126"/>
        <end position="150"/>
    </location>
</feature>
<protein>
    <recommendedName>
        <fullName evidence="10">Probable lipid II flippase MurJ</fullName>
    </recommendedName>
</protein>
<evidence type="ECO:0000256" key="8">
    <source>
        <dbReference type="ARBA" id="ARBA00060041"/>
    </source>
</evidence>
<dbReference type="PRINTS" id="PR01806">
    <property type="entry name" value="VIRFACTRMVIN"/>
</dbReference>
<keyword evidence="3 10" id="KW-0812">Transmembrane</keyword>
<comment type="subcellular location">
    <subcellularLocation>
        <location evidence="10">Cell inner membrane</location>
        <topology evidence="10">Multi-pass membrane protein</topology>
    </subcellularLocation>
    <subcellularLocation>
        <location evidence="1">Cell membrane</location>
        <topology evidence="1">Multi-pass membrane protein</topology>
    </subcellularLocation>
</comment>
<feature type="transmembrane region" description="Helical" evidence="10">
    <location>
        <begin position="393"/>
        <end position="411"/>
    </location>
</feature>
<evidence type="ECO:0000256" key="9">
    <source>
        <dbReference type="ARBA" id="ARBA00061532"/>
    </source>
</evidence>
<dbReference type="RefSeq" id="WP_379723468.1">
    <property type="nucleotide sequence ID" value="NZ_JBHRYJ010000001.1"/>
</dbReference>
<gene>
    <name evidence="10 12" type="primary">murJ</name>
    <name evidence="12" type="ORF">ACFOOQ_06850</name>
</gene>
<evidence type="ECO:0000256" key="11">
    <source>
        <dbReference type="PIRNR" id="PIRNR002869"/>
    </source>
</evidence>
<comment type="caution">
    <text evidence="12">The sequence shown here is derived from an EMBL/GenBank/DDBJ whole genome shotgun (WGS) entry which is preliminary data.</text>
</comment>
<comment type="function">
    <text evidence="8 10 11">Involved in peptidoglycan biosynthesis. Transports lipid-linked peptidoglycan precursors from the inner to the outer leaflet of the cytoplasmic membrane.</text>
</comment>